<evidence type="ECO:0000313" key="2">
    <source>
        <dbReference type="Proteomes" id="UP000248039"/>
    </source>
</evidence>
<reference evidence="1 2" key="1">
    <citation type="submission" date="2018-03" db="EMBL/GenBank/DDBJ databases">
        <title>Bioinformatic expansion and discovery of thiopeptide antibiotics.</title>
        <authorList>
            <person name="Schwalen C.J."/>
            <person name="Hudson G.A."/>
            <person name="Mitchell D.A."/>
        </authorList>
    </citation>
    <scope>NUCLEOTIDE SEQUENCE [LARGE SCALE GENOMIC DNA]</scope>
    <source>
        <strain evidence="1 2">ATCC 21389</strain>
    </source>
</reference>
<name>A0A2V4N7F7_9ACTN</name>
<evidence type="ECO:0000313" key="1">
    <source>
        <dbReference type="EMBL" id="PYC77411.1"/>
    </source>
</evidence>
<dbReference type="Proteomes" id="UP000248039">
    <property type="component" value="Unassembled WGS sequence"/>
</dbReference>
<keyword evidence="2" id="KW-1185">Reference proteome</keyword>
<organism evidence="1 2">
    <name type="scientific">Streptomyces tateyamensis</name>
    <dbReference type="NCBI Taxonomy" id="565073"/>
    <lineage>
        <taxon>Bacteria</taxon>
        <taxon>Bacillati</taxon>
        <taxon>Actinomycetota</taxon>
        <taxon>Actinomycetes</taxon>
        <taxon>Kitasatosporales</taxon>
        <taxon>Streptomycetaceae</taxon>
        <taxon>Streptomyces</taxon>
    </lineage>
</organism>
<dbReference type="EMBL" id="PYBW01000065">
    <property type="protein sequence ID" value="PYC77411.1"/>
    <property type="molecule type" value="Genomic_DNA"/>
</dbReference>
<dbReference type="AlphaFoldDB" id="A0A2V4N7F7"/>
<gene>
    <name evidence="1" type="ORF">C7C46_18875</name>
</gene>
<proteinExistence type="predicted"/>
<protein>
    <submittedName>
        <fullName evidence="1">Uncharacterized protein</fullName>
    </submittedName>
</protein>
<accession>A0A2V4N7F7</accession>
<comment type="caution">
    <text evidence="1">The sequence shown here is derived from an EMBL/GenBank/DDBJ whole genome shotgun (WGS) entry which is preliminary data.</text>
</comment>
<sequence length="95" mass="10627">MPAPDGTCLDHERVRRLQAEWHALQAGFVDDPHQALEQADALVAKSVRLIDEAVTARRTELRGSDVESAPVIADTEQARLALREYRALLERLLTL</sequence>